<keyword evidence="1" id="KW-1133">Transmembrane helix</keyword>
<feature type="transmembrane region" description="Helical" evidence="1">
    <location>
        <begin position="366"/>
        <end position="388"/>
    </location>
</feature>
<dbReference type="Pfam" id="PF05368">
    <property type="entry name" value="NmrA"/>
    <property type="match status" value="1"/>
</dbReference>
<sequence>MGSMSTEKTVSSQSPSAMNLKNTPYKIMVTGSTGFIGSRLISNLTKNGYLVKGMSRKKILSTSKVKYVQADVFNPQEIERALSGVDVAYYLLHSMEGNKEEWKEFANREKIQAQNFLKAATNAGVKRIIYLGGLVNDSLSLSPHMKSRKEVGEILASGNIPVTELRASLIIGAQGGSYAMLRYLVERLPVMVCPSWVKSLAQPIAVDDVIEYLRGCMEKPETSGNIYEIGGPDKITYEELMRVYAKYLGKKLFVIQIPFLTTRLSSYWVDLITPVKASLARPLIDSLVHDTVVTDDKISKIIPLSLKSVIESIDVATKEIRENPPPTPLKEERTGFIINQKLLMASLIAMAILGTTYYWLDDRSELFEPVWMIAGILWYVAIIFAIIFIKSKTRLGFLIGGLVSWITLAFWLFDNFYVLFDVSLIVDQPNELITIRNFIWTGLSAIAVFASHNTFHKVIDYQFKGKPI</sequence>
<accession>A0A0D5C2M2</accession>
<feature type="transmembrane region" description="Helical" evidence="1">
    <location>
        <begin position="433"/>
        <end position="455"/>
    </location>
</feature>
<evidence type="ECO:0000313" key="4">
    <source>
        <dbReference type="Proteomes" id="UP000032408"/>
    </source>
</evidence>
<dbReference type="EMBL" id="CP011070">
    <property type="protein sequence ID" value="AJW70662.1"/>
    <property type="molecule type" value="Genomic_DNA"/>
</dbReference>
<dbReference type="SUPFAM" id="SSF51735">
    <property type="entry name" value="NAD(P)-binding Rossmann-fold domains"/>
    <property type="match status" value="1"/>
</dbReference>
<dbReference type="InterPro" id="IPR036291">
    <property type="entry name" value="NAD(P)-bd_dom_sf"/>
</dbReference>
<dbReference type="PANTHER" id="PTHR12126">
    <property type="entry name" value="NADH-UBIQUINONE OXIDOREDUCTASE 39 KDA SUBUNIT-RELATED"/>
    <property type="match status" value="1"/>
</dbReference>
<keyword evidence="1" id="KW-0812">Transmembrane</keyword>
<dbReference type="STRING" id="1580092.NADRNF5_0970"/>
<dbReference type="AlphaFoldDB" id="A0A0D5C2M2"/>
<dbReference type="KEGG" id="nin:NADRNF5_0970"/>
<feature type="domain" description="NmrA-like" evidence="2">
    <location>
        <begin position="26"/>
        <end position="259"/>
    </location>
</feature>
<evidence type="ECO:0000313" key="3">
    <source>
        <dbReference type="EMBL" id="AJW70662.1"/>
    </source>
</evidence>
<reference evidence="4" key="1">
    <citation type="submission" date="2015-03" db="EMBL/GenBank/DDBJ databases">
        <title>Characterization of two novel Thaumarchaeota isolated from the Northern Adriatic Sea.</title>
        <authorList>
            <person name="Bayer B."/>
            <person name="Vojvoda J."/>
            <person name="Offre P."/>
            <person name="Srivastava A."/>
            <person name="Elisabeth N."/>
            <person name="Garcia J.A.L."/>
            <person name="Schleper C."/>
            <person name="Herndl G.J."/>
        </authorList>
    </citation>
    <scope>NUCLEOTIDE SEQUENCE [LARGE SCALE GENOMIC DNA]</scope>
    <source>
        <strain evidence="4">NF5</strain>
    </source>
</reference>
<dbReference type="InterPro" id="IPR051207">
    <property type="entry name" value="ComplexI_NDUFA9_subunit"/>
</dbReference>
<dbReference type="GO" id="GO:0044877">
    <property type="term" value="F:protein-containing complex binding"/>
    <property type="evidence" value="ECO:0007669"/>
    <property type="project" value="TreeGrafter"/>
</dbReference>
<feature type="transmembrane region" description="Helical" evidence="1">
    <location>
        <begin position="395"/>
        <end position="413"/>
    </location>
</feature>
<keyword evidence="1" id="KW-0472">Membrane</keyword>
<dbReference type="InterPro" id="IPR008030">
    <property type="entry name" value="NmrA-like"/>
</dbReference>
<dbReference type="Gene3D" id="3.40.50.720">
    <property type="entry name" value="NAD(P)-binding Rossmann-like Domain"/>
    <property type="match status" value="1"/>
</dbReference>
<dbReference type="HOGENOM" id="CLU_595301_0_0_2"/>
<proteinExistence type="predicted"/>
<keyword evidence="4" id="KW-1185">Reference proteome</keyword>
<gene>
    <name evidence="3" type="ORF">NADRNF5_0970</name>
</gene>
<protein>
    <submittedName>
        <fullName evidence="3">NAD dependent epimerase/dehydratase family protein</fullName>
    </submittedName>
</protein>
<evidence type="ECO:0000256" key="1">
    <source>
        <dbReference type="SAM" id="Phobius"/>
    </source>
</evidence>
<evidence type="ECO:0000259" key="2">
    <source>
        <dbReference type="Pfam" id="PF05368"/>
    </source>
</evidence>
<feature type="transmembrane region" description="Helical" evidence="1">
    <location>
        <begin position="342"/>
        <end position="360"/>
    </location>
</feature>
<organism evidence="3 4">
    <name type="scientific">Nitrosopumilus adriaticus</name>
    <dbReference type="NCBI Taxonomy" id="1580092"/>
    <lineage>
        <taxon>Archaea</taxon>
        <taxon>Nitrososphaerota</taxon>
        <taxon>Nitrososphaeria</taxon>
        <taxon>Nitrosopumilales</taxon>
        <taxon>Nitrosopumilaceae</taxon>
        <taxon>Nitrosopumilus</taxon>
    </lineage>
</organism>
<reference evidence="3 4" key="2">
    <citation type="journal article" date="2016" name="ISME J.">
        <title>Physiological and genomic characterization of two novel marine thaumarchaeal strains indicates niche differentiation.</title>
        <authorList>
            <person name="Bayer B."/>
            <person name="Vojvoda J."/>
            <person name="Offre P."/>
            <person name="Alves R.J."/>
            <person name="Elisabeth N.H."/>
            <person name="Garcia J.A."/>
            <person name="Volland J.M."/>
            <person name="Srivastava A."/>
            <person name="Schleper C."/>
            <person name="Herndl G.J."/>
        </authorList>
    </citation>
    <scope>NUCLEOTIDE SEQUENCE [LARGE SCALE GENOMIC DNA]</scope>
    <source>
        <strain evidence="3 4">NF5</strain>
    </source>
</reference>
<dbReference type="PANTHER" id="PTHR12126:SF11">
    <property type="entry name" value="NADH DEHYDROGENASE [UBIQUINONE] 1 ALPHA SUBCOMPLEX SUBUNIT 9, MITOCHONDRIAL"/>
    <property type="match status" value="1"/>
</dbReference>
<name>A0A0D5C2M2_9ARCH</name>
<dbReference type="Proteomes" id="UP000032408">
    <property type="component" value="Chromosome"/>
</dbReference>